<organism evidence="2 3">
    <name type="scientific">Microbacterium natoriense</name>
    <dbReference type="NCBI Taxonomy" id="284570"/>
    <lineage>
        <taxon>Bacteria</taxon>
        <taxon>Bacillati</taxon>
        <taxon>Actinomycetota</taxon>
        <taxon>Actinomycetes</taxon>
        <taxon>Micrococcales</taxon>
        <taxon>Microbacteriaceae</taxon>
        <taxon>Microbacterium</taxon>
    </lineage>
</organism>
<feature type="transmembrane region" description="Helical" evidence="1">
    <location>
        <begin position="351"/>
        <end position="369"/>
    </location>
</feature>
<feature type="transmembrane region" description="Helical" evidence="1">
    <location>
        <begin position="50"/>
        <end position="69"/>
    </location>
</feature>
<evidence type="ECO:0000256" key="1">
    <source>
        <dbReference type="SAM" id="Phobius"/>
    </source>
</evidence>
<dbReference type="SUPFAM" id="SSF103473">
    <property type="entry name" value="MFS general substrate transporter"/>
    <property type="match status" value="1"/>
</dbReference>
<feature type="transmembrane region" description="Helical" evidence="1">
    <location>
        <begin position="322"/>
        <end position="345"/>
    </location>
</feature>
<dbReference type="Gene3D" id="1.20.1250.20">
    <property type="entry name" value="MFS general substrate transporter like domains"/>
    <property type="match status" value="1"/>
</dbReference>
<evidence type="ECO:0000313" key="2">
    <source>
        <dbReference type="EMBL" id="MDQ0648030.1"/>
    </source>
</evidence>
<feature type="transmembrane region" description="Helical" evidence="1">
    <location>
        <begin position="234"/>
        <end position="258"/>
    </location>
</feature>
<sequence>MIRATRDRQGLTASSLLALATGMTLGNVGGNLMPLLLDGFMKRFDLSATTAGMIAAVQLLMTAAVALTFSARAAGLGRVRLSQIGLAVAAIGFTCAWIAPSTEILFGANAVIGAGLGATFAAASAALSSTPNSDRATTLTLLSSTIAIAALILAIPLANRLLGDAGGFALLAGCCALGLVLVRGLPRTTMAHRAGDGPPLSWVFVAAVALFGMSEQGIWSYADVLGRTGAGLDASSAAAVLGVAAIAALAGVPLGVLLRRVVGTRAALACVLALGVAAKVAVVTTGSPGVFAVACVVWQVGYLATLVLVLAAAAQFDRSGRWVAASAGALALGTGIGPAAVGLTLDHLGPTGLATGVVIAISLAAIRLLQLPLSPNGAVTESLDSDAPSA</sequence>
<dbReference type="AlphaFoldDB" id="A0AAW8EX16"/>
<feature type="transmembrane region" description="Helical" evidence="1">
    <location>
        <begin position="81"/>
        <end position="99"/>
    </location>
</feature>
<dbReference type="InterPro" id="IPR036259">
    <property type="entry name" value="MFS_trans_sf"/>
</dbReference>
<accession>A0AAW8EX16</accession>
<comment type="caution">
    <text evidence="2">The sequence shown here is derived from an EMBL/GenBank/DDBJ whole genome shotgun (WGS) entry which is preliminary data.</text>
</comment>
<dbReference type="InterPro" id="IPR011701">
    <property type="entry name" value="MFS"/>
</dbReference>
<keyword evidence="1" id="KW-1133">Transmembrane helix</keyword>
<keyword evidence="3" id="KW-1185">Reference proteome</keyword>
<feature type="transmembrane region" description="Helical" evidence="1">
    <location>
        <begin position="290"/>
        <end position="310"/>
    </location>
</feature>
<dbReference type="Proteomes" id="UP001244427">
    <property type="component" value="Unassembled WGS sequence"/>
</dbReference>
<keyword evidence="1" id="KW-0812">Transmembrane</keyword>
<feature type="transmembrane region" description="Helical" evidence="1">
    <location>
        <begin position="139"/>
        <end position="159"/>
    </location>
</feature>
<proteinExistence type="predicted"/>
<feature type="transmembrane region" description="Helical" evidence="1">
    <location>
        <begin position="202"/>
        <end position="222"/>
    </location>
</feature>
<dbReference type="EMBL" id="JAUSXV010000001">
    <property type="protein sequence ID" value="MDQ0648030.1"/>
    <property type="molecule type" value="Genomic_DNA"/>
</dbReference>
<dbReference type="RefSeq" id="WP_307296358.1">
    <property type="nucleotide sequence ID" value="NZ_JAUSXV010000001.1"/>
</dbReference>
<evidence type="ECO:0000313" key="3">
    <source>
        <dbReference type="Proteomes" id="UP001244427"/>
    </source>
</evidence>
<gene>
    <name evidence="2" type="ORF">QFZ53_002226</name>
</gene>
<dbReference type="GO" id="GO:0022857">
    <property type="term" value="F:transmembrane transporter activity"/>
    <property type="evidence" value="ECO:0007669"/>
    <property type="project" value="InterPro"/>
</dbReference>
<reference evidence="2 3" key="1">
    <citation type="submission" date="2023-07" db="EMBL/GenBank/DDBJ databases">
        <title>Comparative genomics of wheat-associated soil bacteria to identify genetic determinants of phenazine resistance.</title>
        <authorList>
            <person name="Mouncey N."/>
        </authorList>
    </citation>
    <scope>NUCLEOTIDE SEQUENCE [LARGE SCALE GENOMIC DNA]</scope>
    <source>
        <strain evidence="2 3">W4I9-1</strain>
    </source>
</reference>
<feature type="transmembrane region" description="Helical" evidence="1">
    <location>
        <begin position="265"/>
        <end position="284"/>
    </location>
</feature>
<feature type="transmembrane region" description="Helical" evidence="1">
    <location>
        <begin position="105"/>
        <end position="127"/>
    </location>
</feature>
<dbReference type="Pfam" id="PF07690">
    <property type="entry name" value="MFS_1"/>
    <property type="match status" value="1"/>
</dbReference>
<keyword evidence="1" id="KW-0472">Membrane</keyword>
<name>A0AAW8EX16_9MICO</name>
<protein>
    <submittedName>
        <fullName evidence="2">MFS family arabinose efflux permease</fullName>
    </submittedName>
</protein>
<feature type="transmembrane region" description="Helical" evidence="1">
    <location>
        <begin position="165"/>
        <end position="182"/>
    </location>
</feature>